<dbReference type="GO" id="GO:0003964">
    <property type="term" value="F:RNA-directed DNA polymerase activity"/>
    <property type="evidence" value="ECO:0007669"/>
    <property type="project" value="UniProtKB-KW"/>
</dbReference>
<keyword evidence="3" id="KW-0695">RNA-directed DNA polymerase</keyword>
<feature type="region of interest" description="Disordered" evidence="1">
    <location>
        <begin position="1"/>
        <end position="23"/>
    </location>
</feature>
<dbReference type="InterPro" id="IPR005162">
    <property type="entry name" value="Retrotrans_gag_dom"/>
</dbReference>
<feature type="region of interest" description="Disordered" evidence="1">
    <location>
        <begin position="275"/>
        <end position="296"/>
    </location>
</feature>
<evidence type="ECO:0000256" key="1">
    <source>
        <dbReference type="SAM" id="MobiDB-lite"/>
    </source>
</evidence>
<organism evidence="3">
    <name type="scientific">Tanacetum cinerariifolium</name>
    <name type="common">Dalmatian daisy</name>
    <name type="synonym">Chrysanthemum cinerariifolium</name>
    <dbReference type="NCBI Taxonomy" id="118510"/>
    <lineage>
        <taxon>Eukaryota</taxon>
        <taxon>Viridiplantae</taxon>
        <taxon>Streptophyta</taxon>
        <taxon>Embryophyta</taxon>
        <taxon>Tracheophyta</taxon>
        <taxon>Spermatophyta</taxon>
        <taxon>Magnoliopsida</taxon>
        <taxon>eudicotyledons</taxon>
        <taxon>Gunneridae</taxon>
        <taxon>Pentapetalae</taxon>
        <taxon>asterids</taxon>
        <taxon>campanulids</taxon>
        <taxon>Asterales</taxon>
        <taxon>Asteraceae</taxon>
        <taxon>Asteroideae</taxon>
        <taxon>Anthemideae</taxon>
        <taxon>Anthemidinae</taxon>
        <taxon>Tanacetum</taxon>
    </lineage>
</organism>
<proteinExistence type="predicted"/>
<dbReference type="Pfam" id="PF03732">
    <property type="entry name" value="Retrotrans_gag"/>
    <property type="match status" value="1"/>
</dbReference>
<dbReference type="InterPro" id="IPR021109">
    <property type="entry name" value="Peptidase_aspartic_dom_sf"/>
</dbReference>
<name>A0A699KI97_TANCI</name>
<feature type="domain" description="Retrotransposon gag" evidence="2">
    <location>
        <begin position="156"/>
        <end position="238"/>
    </location>
</feature>
<dbReference type="PANTHER" id="PTHR33240:SF15">
    <property type="entry name" value="GAG-PRO-LIKE PROTEIN"/>
    <property type="match status" value="1"/>
</dbReference>
<comment type="caution">
    <text evidence="3">The sequence shown here is derived from an EMBL/GenBank/DDBJ whole genome shotgun (WGS) entry which is preliminary data.</text>
</comment>
<dbReference type="CDD" id="cd00303">
    <property type="entry name" value="retropepsin_like"/>
    <property type="match status" value="1"/>
</dbReference>
<dbReference type="EMBL" id="BKCJ010515501">
    <property type="protein sequence ID" value="GFA92590.1"/>
    <property type="molecule type" value="Genomic_DNA"/>
</dbReference>
<feature type="region of interest" description="Disordered" evidence="1">
    <location>
        <begin position="59"/>
        <end position="87"/>
    </location>
</feature>
<gene>
    <name evidence="3" type="ORF">Tci_664562</name>
</gene>
<keyword evidence="3" id="KW-0548">Nucleotidyltransferase</keyword>
<reference evidence="3" key="1">
    <citation type="journal article" date="2019" name="Sci. Rep.">
        <title>Draft genome of Tanacetum cinerariifolium, the natural source of mosquito coil.</title>
        <authorList>
            <person name="Yamashiro T."/>
            <person name="Shiraishi A."/>
            <person name="Satake H."/>
            <person name="Nakayama K."/>
        </authorList>
    </citation>
    <scope>NUCLEOTIDE SEQUENCE</scope>
</reference>
<evidence type="ECO:0000259" key="2">
    <source>
        <dbReference type="Pfam" id="PF03732"/>
    </source>
</evidence>
<feature type="region of interest" description="Disordered" evidence="1">
    <location>
        <begin position="113"/>
        <end position="152"/>
    </location>
</feature>
<dbReference type="PANTHER" id="PTHR33240">
    <property type="entry name" value="OS08G0508500 PROTEIN"/>
    <property type="match status" value="1"/>
</dbReference>
<dbReference type="AlphaFoldDB" id="A0A699KI97"/>
<evidence type="ECO:0000313" key="3">
    <source>
        <dbReference type="EMBL" id="GFA92590.1"/>
    </source>
</evidence>
<dbReference type="Gene3D" id="2.40.70.10">
    <property type="entry name" value="Acid Proteases"/>
    <property type="match status" value="1"/>
</dbReference>
<sequence length="507" mass="57427">MANATPLVTTVMKPTNDPGEANTTPRVNIHVLCEEYSEDILPIIMEKARHERLKDVHALDFGEGPQERTRENSHYSNTRAKNTKPERVKIQDRLKYGDRPVFDRLGNRRQSVFDRLNEASPNTISTKESYGDSSSHSRREKTTQKEGTGPRHPAWAARVWFDKLPPESIDGYKDMKAAFLSYFMQHKKYVKDPVEIHNIKLRDGETLEDFMEWFKIETGCMKGAPECMQISRFMHGINNPELTKCLNEHVPRTMEEMMIATAAFIRGKAAAANKKKGHLSWKPHDQSKKHTDKRPDFRVKQKITQSFEQGKEITFPPLENSHGIEGPLVIEAEVSGHTIYRMYIDGGSSMEILYEHCFNRLRPDIQRQMVPTTTSLTRFNGETTWPLGQLKLLVTIGDATHSTKAWMNFMIVKSLLPYNGIIGRPGRKAIQAIPSTVHGMLKFPTEEGIVTIRSSLLIPAECASVDTSSVKPGEKKACPANLTVPLHPNFPDQEVVVGGDSYQIIHI</sequence>
<feature type="compositionally biased region" description="Basic and acidic residues" evidence="1">
    <location>
        <begin position="59"/>
        <end position="73"/>
    </location>
</feature>
<feature type="compositionally biased region" description="Polar residues" evidence="1">
    <location>
        <begin position="119"/>
        <end position="134"/>
    </location>
</feature>
<protein>
    <submittedName>
        <fullName evidence="3">Reverse transcriptase domain-containing protein</fullName>
    </submittedName>
</protein>
<feature type="compositionally biased region" description="Basic and acidic residues" evidence="1">
    <location>
        <begin position="135"/>
        <end position="144"/>
    </location>
</feature>
<keyword evidence="3" id="KW-0808">Transferase</keyword>
<accession>A0A699KI97</accession>
<feature type="compositionally biased region" description="Basic and acidic residues" evidence="1">
    <location>
        <begin position="282"/>
        <end position="296"/>
    </location>
</feature>